<dbReference type="GO" id="GO:0030422">
    <property type="term" value="P:siRNA processing"/>
    <property type="evidence" value="ECO:0007669"/>
    <property type="project" value="TreeGrafter"/>
</dbReference>
<dbReference type="InterPro" id="IPR057596">
    <property type="entry name" value="RDRP_core"/>
</dbReference>
<feature type="domain" description="RDRP core" evidence="2">
    <location>
        <begin position="24"/>
        <end position="324"/>
    </location>
</feature>
<evidence type="ECO:0000313" key="4">
    <source>
        <dbReference type="Proteomes" id="UP000734854"/>
    </source>
</evidence>
<accession>A0A8J5FSZ8</accession>
<evidence type="ECO:0000313" key="3">
    <source>
        <dbReference type="EMBL" id="KAG6493269.1"/>
    </source>
</evidence>
<keyword evidence="1" id="KW-0696">RNA-directed RNA polymerase</keyword>
<dbReference type="GO" id="GO:0003968">
    <property type="term" value="F:RNA-directed RNA polymerase activity"/>
    <property type="evidence" value="ECO:0007669"/>
    <property type="project" value="UniProtKB-KW"/>
</dbReference>
<name>A0A8J5FSZ8_ZINOF</name>
<comment type="catalytic activity">
    <reaction evidence="1">
        <text>RNA(n) + a ribonucleoside 5'-triphosphate = RNA(n+1) + diphosphate</text>
        <dbReference type="Rhea" id="RHEA:21248"/>
        <dbReference type="Rhea" id="RHEA-COMP:14527"/>
        <dbReference type="Rhea" id="RHEA-COMP:17342"/>
        <dbReference type="ChEBI" id="CHEBI:33019"/>
        <dbReference type="ChEBI" id="CHEBI:61557"/>
        <dbReference type="ChEBI" id="CHEBI:140395"/>
        <dbReference type="EC" id="2.7.7.48"/>
    </reaction>
</comment>
<organism evidence="3 4">
    <name type="scientific">Zingiber officinale</name>
    <name type="common">Ginger</name>
    <name type="synonym">Amomum zingiber</name>
    <dbReference type="NCBI Taxonomy" id="94328"/>
    <lineage>
        <taxon>Eukaryota</taxon>
        <taxon>Viridiplantae</taxon>
        <taxon>Streptophyta</taxon>
        <taxon>Embryophyta</taxon>
        <taxon>Tracheophyta</taxon>
        <taxon>Spermatophyta</taxon>
        <taxon>Magnoliopsida</taxon>
        <taxon>Liliopsida</taxon>
        <taxon>Zingiberales</taxon>
        <taxon>Zingiberaceae</taxon>
        <taxon>Zingiber</taxon>
    </lineage>
</organism>
<gene>
    <name evidence="3" type="ORF">ZIOFF_048247</name>
</gene>
<keyword evidence="1" id="KW-0548">Nucleotidyltransferase</keyword>
<evidence type="ECO:0000256" key="1">
    <source>
        <dbReference type="RuleBase" id="RU363098"/>
    </source>
</evidence>
<dbReference type="GO" id="GO:0031380">
    <property type="term" value="C:nuclear RNA-directed RNA polymerase complex"/>
    <property type="evidence" value="ECO:0007669"/>
    <property type="project" value="TreeGrafter"/>
</dbReference>
<proteinExistence type="inferred from homology"/>
<dbReference type="PANTHER" id="PTHR23079:SF55">
    <property type="entry name" value="RNA-DIRECTED RNA POLYMERASE"/>
    <property type="match status" value="1"/>
</dbReference>
<dbReference type="Pfam" id="PF05183">
    <property type="entry name" value="RdRP"/>
    <property type="match status" value="1"/>
</dbReference>
<comment type="function">
    <text evidence="1">Probably involved in the RNA silencing pathway and required for the generation of small interfering RNAs (siRNAs).</text>
</comment>
<sequence>MVFLDGSEIAEEPLNITKSLTSEALPPRTIQVRPSMRKVKSDASFSYIQSCNSLEIVATSNRPKRTCLSRYLIALLHYGGVPNEYFLELLKNALDDAQNARYTKLAAIRGIFRFYSIHSFFYGSLTFLLRVSFSVSLKYGDMDDFLVSRMILCGIPLEEPYMQFRLSVLMKEERKGLKAGKLPVTDCYYLMGTVDPTGLLKPNEVCVVLENGQISGDVLVYKHPGLHFGDIHVLSARYIKELELFVGDSKYAIFFPIKGSRSLADEMANSDFDGDMYWVSRNSQLLRYFRSSKPWVPMSSTAGVQQKGPLDLTDRELEKKLFDQFLANRFKPR</sequence>
<keyword evidence="1" id="KW-0694">RNA-binding</keyword>
<dbReference type="EC" id="2.7.7.48" evidence="1"/>
<keyword evidence="1" id="KW-0808">Transferase</keyword>
<dbReference type="InterPro" id="IPR007855">
    <property type="entry name" value="RDRP"/>
</dbReference>
<keyword evidence="4" id="KW-1185">Reference proteome</keyword>
<evidence type="ECO:0000259" key="2">
    <source>
        <dbReference type="Pfam" id="PF05183"/>
    </source>
</evidence>
<dbReference type="Proteomes" id="UP000734854">
    <property type="component" value="Unassembled WGS sequence"/>
</dbReference>
<dbReference type="GO" id="GO:0003723">
    <property type="term" value="F:RNA binding"/>
    <property type="evidence" value="ECO:0007669"/>
    <property type="project" value="UniProtKB-KW"/>
</dbReference>
<dbReference type="EMBL" id="JACMSC010000013">
    <property type="protein sequence ID" value="KAG6493269.1"/>
    <property type="molecule type" value="Genomic_DNA"/>
</dbReference>
<reference evidence="3 4" key="1">
    <citation type="submission" date="2020-08" db="EMBL/GenBank/DDBJ databases">
        <title>Plant Genome Project.</title>
        <authorList>
            <person name="Zhang R.-G."/>
        </authorList>
    </citation>
    <scope>NUCLEOTIDE SEQUENCE [LARGE SCALE GENOMIC DNA]</scope>
    <source>
        <tissue evidence="3">Rhizome</tissue>
    </source>
</reference>
<keyword evidence="1" id="KW-0943">RNA-mediated gene silencing</keyword>
<dbReference type="AlphaFoldDB" id="A0A8J5FSZ8"/>
<comment type="similarity">
    <text evidence="1">Belongs to the RdRP family.</text>
</comment>
<comment type="caution">
    <text evidence="3">The sequence shown here is derived from an EMBL/GenBank/DDBJ whole genome shotgun (WGS) entry which is preliminary data.</text>
</comment>
<dbReference type="PANTHER" id="PTHR23079">
    <property type="entry name" value="RNA-DEPENDENT RNA POLYMERASE"/>
    <property type="match status" value="1"/>
</dbReference>
<protein>
    <recommendedName>
        <fullName evidence="1">RNA-dependent RNA polymerase</fullName>
        <ecNumber evidence="1">2.7.7.48</ecNumber>
    </recommendedName>
</protein>